<dbReference type="PANTHER" id="PTHR35609:SF1">
    <property type="entry name" value="MACRO DOMAIN-CONTAINING PROTEIN"/>
    <property type="match status" value="1"/>
</dbReference>
<gene>
    <name evidence="1" type="ORF">SAMN06265222_11063</name>
</gene>
<comment type="caution">
    <text evidence="1">The sequence shown here is derived from an EMBL/GenBank/DDBJ whole genome shotgun (WGS) entry which is preliminary data.</text>
</comment>
<proteinExistence type="predicted"/>
<dbReference type="RefSeq" id="WP_283433836.1">
    <property type="nucleotide sequence ID" value="NZ_FXUG01000010.1"/>
</dbReference>
<sequence length="342" mass="37378">MNWFETLTGIAEESPEQVRDQLSIQNERIVCPNGTRLPYGRLELPKLSELRKRVSQLPTDGRTQVRECVGDAKALHADPANAKALFQVASQFNLLEMVSPTVTPERGVGIYEHDHTQGPTCAIACGSGTIYRNYFAPVPVTDVHSEKSTIIGQTIIGQSSSNQLDCVADLGRSLGNNNGELWSMQNGYLFPTDSGLAQITATLQSATDAKLEQLQGELRIGMQWQTPVTLTGANHLVTQAYCSALPVAYGNQPVDDWADFAKLILDAAYESTLCAAIQNATETGSNKLFLTLLGGGVFGNRDEWIISAINRAMTKYRDHNLDVAIVSYARSQPIVADFVSRW</sequence>
<keyword evidence="2" id="KW-1185">Reference proteome</keyword>
<dbReference type="PANTHER" id="PTHR35609">
    <property type="entry name" value="MACRO DOMAIN-CONTAINING PROTEIN"/>
    <property type="match status" value="1"/>
</dbReference>
<accession>A0ABY1QFG8</accession>
<evidence type="ECO:0000313" key="2">
    <source>
        <dbReference type="Proteomes" id="UP001158067"/>
    </source>
</evidence>
<dbReference type="EMBL" id="FXUG01000010">
    <property type="protein sequence ID" value="SMP66921.1"/>
    <property type="molecule type" value="Genomic_DNA"/>
</dbReference>
<name>A0ABY1QFG8_9BACT</name>
<protein>
    <submittedName>
        <fullName evidence="1">Uncharacterized protein</fullName>
    </submittedName>
</protein>
<reference evidence="1 2" key="1">
    <citation type="submission" date="2017-05" db="EMBL/GenBank/DDBJ databases">
        <authorList>
            <person name="Varghese N."/>
            <person name="Submissions S."/>
        </authorList>
    </citation>
    <scope>NUCLEOTIDE SEQUENCE [LARGE SCALE GENOMIC DNA]</scope>
    <source>
        <strain evidence="1 2">DSM 25457</strain>
    </source>
</reference>
<dbReference type="Proteomes" id="UP001158067">
    <property type="component" value="Unassembled WGS sequence"/>
</dbReference>
<organism evidence="1 2">
    <name type="scientific">Neorhodopirellula lusitana</name>
    <dbReference type="NCBI Taxonomy" id="445327"/>
    <lineage>
        <taxon>Bacteria</taxon>
        <taxon>Pseudomonadati</taxon>
        <taxon>Planctomycetota</taxon>
        <taxon>Planctomycetia</taxon>
        <taxon>Pirellulales</taxon>
        <taxon>Pirellulaceae</taxon>
        <taxon>Neorhodopirellula</taxon>
    </lineage>
</organism>
<evidence type="ECO:0000313" key="1">
    <source>
        <dbReference type="EMBL" id="SMP66921.1"/>
    </source>
</evidence>